<comment type="subcellular location">
    <subcellularLocation>
        <location evidence="1">Cell membrane</location>
        <topology evidence="1">Multi-pass membrane protein</topology>
    </subcellularLocation>
</comment>
<sequence>MSQENTAEYGPLHSFVWLAVAIHLVSLGGFMMLMPLGPDLTRSLQLPSDQIGLLTGWATLVAAGCGLLAAPWLDKANRRTVLLVCLGGKSLLLALAAQAEQLSSLYLNYLLSAALAGPLSAVLMAAVLDLTPGPQRGRAMALLGAAFPLAAILLVPLALQTAIWLSWRWSFGLFVVAGLLLCLATLKLMPSLPGHASAGLASMRQLLRQRDCQLAAALIALTMAGHFLLIPSLSAYFQFNLGFAREQISLLYAVGGVVSLLLLQFTGRLADQGYQSWLVFGCSALMASAVLAGIVWPLLSVWLFFCLLMSTSAVRSAVLMSSFSEIPAPMQRAAFMSLLGTVSNLAAGAGSVFAAAWLGNNAQQLTGFAGLGFINVLAIAGSLVIWGLYLRERQKIAAAAAQATALKEASEQPA</sequence>
<organism evidence="8 9">
    <name type="scientific">Rheinheimera riviphila</name>
    <dbReference type="NCBI Taxonomy" id="1834037"/>
    <lineage>
        <taxon>Bacteria</taxon>
        <taxon>Pseudomonadati</taxon>
        <taxon>Pseudomonadota</taxon>
        <taxon>Gammaproteobacteria</taxon>
        <taxon>Chromatiales</taxon>
        <taxon>Chromatiaceae</taxon>
        <taxon>Rheinheimera</taxon>
    </lineage>
</organism>
<keyword evidence="3 6" id="KW-0812">Transmembrane</keyword>
<dbReference type="PANTHER" id="PTHR43124">
    <property type="entry name" value="PURINE EFFLUX PUMP PBUE"/>
    <property type="match status" value="1"/>
</dbReference>
<dbReference type="Pfam" id="PF07690">
    <property type="entry name" value="MFS_1"/>
    <property type="match status" value="1"/>
</dbReference>
<dbReference type="EMBL" id="SACS01000017">
    <property type="protein sequence ID" value="RVU34498.1"/>
    <property type="molecule type" value="Genomic_DNA"/>
</dbReference>
<dbReference type="RefSeq" id="WP_127700097.1">
    <property type="nucleotide sequence ID" value="NZ_SACS01000017.1"/>
</dbReference>
<feature type="transmembrane region" description="Helical" evidence="6">
    <location>
        <begin position="171"/>
        <end position="193"/>
    </location>
</feature>
<name>A0A437QIX1_9GAMM</name>
<evidence type="ECO:0000313" key="9">
    <source>
        <dbReference type="Proteomes" id="UP000283077"/>
    </source>
</evidence>
<feature type="transmembrane region" description="Helical" evidence="6">
    <location>
        <begin position="277"/>
        <end position="296"/>
    </location>
</feature>
<feature type="transmembrane region" description="Helical" evidence="6">
    <location>
        <begin position="12"/>
        <end position="34"/>
    </location>
</feature>
<feature type="transmembrane region" description="Helical" evidence="6">
    <location>
        <begin position="249"/>
        <end position="265"/>
    </location>
</feature>
<dbReference type="GO" id="GO:0022857">
    <property type="term" value="F:transmembrane transporter activity"/>
    <property type="evidence" value="ECO:0007669"/>
    <property type="project" value="InterPro"/>
</dbReference>
<proteinExistence type="predicted"/>
<evidence type="ECO:0000256" key="1">
    <source>
        <dbReference type="ARBA" id="ARBA00004651"/>
    </source>
</evidence>
<dbReference type="Gene3D" id="1.20.1250.20">
    <property type="entry name" value="MFS general substrate transporter like domains"/>
    <property type="match status" value="1"/>
</dbReference>
<evidence type="ECO:0000259" key="7">
    <source>
        <dbReference type="PROSITE" id="PS50850"/>
    </source>
</evidence>
<comment type="caution">
    <text evidence="8">The sequence shown here is derived from an EMBL/GenBank/DDBJ whole genome shotgun (WGS) entry which is preliminary data.</text>
</comment>
<feature type="transmembrane region" description="Helical" evidence="6">
    <location>
        <begin position="105"/>
        <end position="128"/>
    </location>
</feature>
<feature type="transmembrane region" description="Helical" evidence="6">
    <location>
        <begin position="54"/>
        <end position="73"/>
    </location>
</feature>
<accession>A0A437QIX1</accession>
<keyword evidence="5 6" id="KW-0472">Membrane</keyword>
<dbReference type="InterPro" id="IPR011701">
    <property type="entry name" value="MFS"/>
</dbReference>
<dbReference type="AlphaFoldDB" id="A0A437QIX1"/>
<feature type="domain" description="Major facilitator superfamily (MFS) profile" evidence="7">
    <location>
        <begin position="14"/>
        <end position="393"/>
    </location>
</feature>
<keyword evidence="9" id="KW-1185">Reference proteome</keyword>
<feature type="transmembrane region" description="Helical" evidence="6">
    <location>
        <begin position="214"/>
        <end position="237"/>
    </location>
</feature>
<dbReference type="SUPFAM" id="SSF103473">
    <property type="entry name" value="MFS general substrate transporter"/>
    <property type="match status" value="1"/>
</dbReference>
<dbReference type="InterPro" id="IPR020846">
    <property type="entry name" value="MFS_dom"/>
</dbReference>
<dbReference type="Proteomes" id="UP000283077">
    <property type="component" value="Unassembled WGS sequence"/>
</dbReference>
<evidence type="ECO:0000313" key="8">
    <source>
        <dbReference type="EMBL" id="RVU34498.1"/>
    </source>
</evidence>
<evidence type="ECO:0000256" key="4">
    <source>
        <dbReference type="ARBA" id="ARBA00022989"/>
    </source>
</evidence>
<keyword evidence="2" id="KW-1003">Cell membrane</keyword>
<feature type="transmembrane region" description="Helical" evidence="6">
    <location>
        <begin position="140"/>
        <end position="165"/>
    </location>
</feature>
<keyword evidence="4 6" id="KW-1133">Transmembrane helix</keyword>
<gene>
    <name evidence="8" type="ORF">EOE67_14720</name>
</gene>
<evidence type="ECO:0000256" key="6">
    <source>
        <dbReference type="SAM" id="Phobius"/>
    </source>
</evidence>
<dbReference type="PROSITE" id="PS50850">
    <property type="entry name" value="MFS"/>
    <property type="match status" value="1"/>
</dbReference>
<feature type="transmembrane region" description="Helical" evidence="6">
    <location>
        <begin position="335"/>
        <end position="359"/>
    </location>
</feature>
<dbReference type="InterPro" id="IPR050189">
    <property type="entry name" value="MFS_Efflux_Transporters"/>
</dbReference>
<protein>
    <submittedName>
        <fullName evidence="8">MFS transporter</fullName>
    </submittedName>
</protein>
<dbReference type="PANTHER" id="PTHR43124:SF3">
    <property type="entry name" value="CHLORAMPHENICOL EFFLUX PUMP RV0191"/>
    <property type="match status" value="1"/>
</dbReference>
<dbReference type="InterPro" id="IPR036259">
    <property type="entry name" value="MFS_trans_sf"/>
</dbReference>
<dbReference type="OrthoDB" id="9812221at2"/>
<evidence type="ECO:0000256" key="3">
    <source>
        <dbReference type="ARBA" id="ARBA00022692"/>
    </source>
</evidence>
<dbReference type="GO" id="GO:0005886">
    <property type="term" value="C:plasma membrane"/>
    <property type="evidence" value="ECO:0007669"/>
    <property type="project" value="UniProtKB-SubCell"/>
</dbReference>
<evidence type="ECO:0000256" key="5">
    <source>
        <dbReference type="ARBA" id="ARBA00023136"/>
    </source>
</evidence>
<reference evidence="8 9" key="1">
    <citation type="submission" date="2019-01" db="EMBL/GenBank/DDBJ databases">
        <authorList>
            <person name="Chen W.-M."/>
        </authorList>
    </citation>
    <scope>NUCLEOTIDE SEQUENCE [LARGE SCALE GENOMIC DNA]</scope>
    <source>
        <strain evidence="8 9">KYPC3</strain>
    </source>
</reference>
<evidence type="ECO:0000256" key="2">
    <source>
        <dbReference type="ARBA" id="ARBA00022475"/>
    </source>
</evidence>
<feature type="transmembrane region" description="Helical" evidence="6">
    <location>
        <begin position="365"/>
        <end position="389"/>
    </location>
</feature>